<feature type="domain" description="Response regulatory" evidence="8">
    <location>
        <begin position="742"/>
        <end position="858"/>
    </location>
</feature>
<evidence type="ECO:0000259" key="7">
    <source>
        <dbReference type="PROSITE" id="PS50109"/>
    </source>
</evidence>
<dbReference type="InterPro" id="IPR035965">
    <property type="entry name" value="PAS-like_dom_sf"/>
</dbReference>
<keyword evidence="3 4" id="KW-0597">Phosphoprotein</keyword>
<dbReference type="InterPro" id="IPR004358">
    <property type="entry name" value="Sig_transdc_His_kin-like_C"/>
</dbReference>
<dbReference type="SUPFAM" id="SSF55874">
    <property type="entry name" value="ATPase domain of HSP90 chaperone/DNA topoisomerase II/histidine kinase"/>
    <property type="match status" value="1"/>
</dbReference>
<feature type="region of interest" description="Disordered" evidence="5">
    <location>
        <begin position="720"/>
        <end position="739"/>
    </location>
</feature>
<feature type="transmembrane region" description="Helical" evidence="6">
    <location>
        <begin position="26"/>
        <end position="45"/>
    </location>
</feature>
<comment type="catalytic activity">
    <reaction evidence="1">
        <text>ATP + protein L-histidine = ADP + protein N-phospho-L-histidine.</text>
        <dbReference type="EC" id="2.7.13.3"/>
    </reaction>
</comment>
<comment type="caution">
    <text evidence="9">The sequence shown here is derived from an EMBL/GenBank/DDBJ whole genome shotgun (WGS) entry which is preliminary data.</text>
</comment>
<keyword evidence="9" id="KW-0418">Kinase</keyword>
<evidence type="ECO:0000256" key="3">
    <source>
        <dbReference type="ARBA" id="ARBA00022553"/>
    </source>
</evidence>
<dbReference type="SMART" id="SM00388">
    <property type="entry name" value="HisKA"/>
    <property type="match status" value="1"/>
</dbReference>
<dbReference type="PANTHER" id="PTHR43065:SF42">
    <property type="entry name" value="TWO-COMPONENT SENSOR PPRA"/>
    <property type="match status" value="1"/>
</dbReference>
<dbReference type="Pfam" id="PF00072">
    <property type="entry name" value="Response_reg"/>
    <property type="match status" value="1"/>
</dbReference>
<dbReference type="InterPro" id="IPR005467">
    <property type="entry name" value="His_kinase_dom"/>
</dbReference>
<evidence type="ECO:0000313" key="10">
    <source>
        <dbReference type="Proteomes" id="UP001241747"/>
    </source>
</evidence>
<dbReference type="Pfam" id="PF08448">
    <property type="entry name" value="PAS_4"/>
    <property type="match status" value="1"/>
</dbReference>
<dbReference type="PROSITE" id="PS50110">
    <property type="entry name" value="RESPONSE_REGULATORY"/>
    <property type="match status" value="1"/>
</dbReference>
<keyword evidence="6" id="KW-1133">Transmembrane helix</keyword>
<proteinExistence type="predicted"/>
<dbReference type="InterPro" id="IPR001789">
    <property type="entry name" value="Sig_transdc_resp-reg_receiver"/>
</dbReference>
<evidence type="ECO:0000256" key="1">
    <source>
        <dbReference type="ARBA" id="ARBA00000085"/>
    </source>
</evidence>
<dbReference type="SMART" id="SM00091">
    <property type="entry name" value="PAS"/>
    <property type="match status" value="2"/>
</dbReference>
<dbReference type="GO" id="GO:0004673">
    <property type="term" value="F:protein histidine kinase activity"/>
    <property type="evidence" value="ECO:0007669"/>
    <property type="project" value="UniProtKB-EC"/>
</dbReference>
<dbReference type="InterPro" id="IPR000014">
    <property type="entry name" value="PAS"/>
</dbReference>
<dbReference type="SUPFAM" id="SSF55785">
    <property type="entry name" value="PYP-like sensor domain (PAS domain)"/>
    <property type="match status" value="2"/>
</dbReference>
<evidence type="ECO:0000256" key="5">
    <source>
        <dbReference type="SAM" id="MobiDB-lite"/>
    </source>
</evidence>
<dbReference type="EMBL" id="JAUSVY010000003">
    <property type="protein sequence ID" value="MDQ0504583.1"/>
    <property type="molecule type" value="Genomic_DNA"/>
</dbReference>
<sequence length="868" mass="90637">MSKMNAVARASRPAARARLGGQVLRTLTLSGMALIGGFAATVLFASASGSFLSGVIGGFAVFGAFWAISLVWKSFRGEPETRDVLGPAVLAASGDALAVVEDGERVVEANAAYRSLCRSEGGEPPIPERFLSRVPGTQAAMAELLNSVADAKAFKSRISFDSGSGGRQIEISVQPLDTRRRVLWALRVIEAGTAPVAAPAAPAPAAAEPAPMAPLDDESAAALLEAWERAPAGIARVGRDRVVLANASLCRLLGYGLAEWAPEGMPLQEVVAPAHVPDLRDALGTGRGPTSLELELTRKDGRPLAVFVRLGVCDAAGEATAVILPRSALPSAGRAPQPVAAPLSAAGVAAVRPEAVAARNGADVDRFFLQAPVALALLDGQGRIRAANAAFARLFGSDGASAGKPLRAVISERDAAAVDGFLATARSGGQPSGPCDVTAAGGRSARLYAAPLGVAAGGADDIALCAIDTSEQKALEAQFAQSQRLQAVGHLAGGVAHDFNNVLTAIIGYCDLLLAKHRPSDPSFPDIMQIKQNANRAAALVRQLLAFSRRQTLRPQAVELTDVISDVSELLRRLIGERITLEVQHARDLWPVKVDVNQFEQVIVNLVVNARDAMPDGGTLTLRTANVPASACAAYGAGNLAPADYVVVEVEDTGTGIPPEIIDKIFEPFFSTKEVGKGTGLGLSTVYGIVQQTGGTILAASEMGKGTVFRVFLPRFVPAEEAEPQRPAEPEPKMGDSTGQGRILLVEDEDAVRAFASRALSARGYEVLTAASGVEALELLAKGGQPVDLVISDVVMPEMDGPSLLKELRARDPAMKVIFISGYAEEAFARNLPPSEHFAFLPKPFSLKQLVAAVNTAIRGRASPETNN</sequence>
<dbReference type="CDD" id="cd00130">
    <property type="entry name" value="PAS"/>
    <property type="match status" value="2"/>
</dbReference>
<name>A0ABU0LBU8_XANAG</name>
<accession>A0ABU0LBU8</accession>
<evidence type="ECO:0000313" key="9">
    <source>
        <dbReference type="EMBL" id="MDQ0504583.1"/>
    </source>
</evidence>
<dbReference type="SMART" id="SM00387">
    <property type="entry name" value="HATPase_c"/>
    <property type="match status" value="1"/>
</dbReference>
<dbReference type="InterPro" id="IPR013656">
    <property type="entry name" value="PAS_4"/>
</dbReference>
<dbReference type="Proteomes" id="UP001241747">
    <property type="component" value="Unassembled WGS sequence"/>
</dbReference>
<reference evidence="9 10" key="1">
    <citation type="submission" date="2023-07" db="EMBL/GenBank/DDBJ databases">
        <title>Genomic Encyclopedia of Type Strains, Phase IV (KMG-IV): sequencing the most valuable type-strain genomes for metagenomic binning, comparative biology and taxonomic classification.</title>
        <authorList>
            <person name="Goeker M."/>
        </authorList>
    </citation>
    <scope>NUCLEOTIDE SEQUENCE [LARGE SCALE GENOMIC DNA]</scope>
    <source>
        <strain evidence="9 10">DSM 3770</strain>
    </source>
</reference>
<dbReference type="Gene3D" id="3.40.50.2300">
    <property type="match status" value="1"/>
</dbReference>
<dbReference type="Gene3D" id="3.30.450.20">
    <property type="entry name" value="PAS domain"/>
    <property type="match status" value="2"/>
</dbReference>
<evidence type="ECO:0000256" key="2">
    <source>
        <dbReference type="ARBA" id="ARBA00012438"/>
    </source>
</evidence>
<dbReference type="SUPFAM" id="SSF47384">
    <property type="entry name" value="Homodimeric domain of signal transducing histidine kinase"/>
    <property type="match status" value="1"/>
</dbReference>
<dbReference type="Gene3D" id="3.30.565.10">
    <property type="entry name" value="Histidine kinase-like ATPase, C-terminal domain"/>
    <property type="match status" value="1"/>
</dbReference>
<dbReference type="CDD" id="cd00082">
    <property type="entry name" value="HisKA"/>
    <property type="match status" value="1"/>
</dbReference>
<dbReference type="SUPFAM" id="SSF52172">
    <property type="entry name" value="CheY-like"/>
    <property type="match status" value="1"/>
</dbReference>
<dbReference type="Gene3D" id="1.10.287.130">
    <property type="match status" value="1"/>
</dbReference>
<feature type="domain" description="Histidine kinase" evidence="7">
    <location>
        <begin position="494"/>
        <end position="717"/>
    </location>
</feature>
<keyword evidence="10" id="KW-1185">Reference proteome</keyword>
<evidence type="ECO:0000256" key="4">
    <source>
        <dbReference type="PROSITE-ProRule" id="PRU00169"/>
    </source>
</evidence>
<dbReference type="InterPro" id="IPR036890">
    <property type="entry name" value="HATPase_C_sf"/>
</dbReference>
<dbReference type="PROSITE" id="PS50109">
    <property type="entry name" value="HIS_KIN"/>
    <property type="match status" value="1"/>
</dbReference>
<feature type="modified residue" description="4-aspartylphosphate" evidence="4">
    <location>
        <position position="793"/>
    </location>
</feature>
<dbReference type="InterPro" id="IPR036097">
    <property type="entry name" value="HisK_dim/P_sf"/>
</dbReference>
<dbReference type="PRINTS" id="PR00344">
    <property type="entry name" value="BCTRLSENSOR"/>
</dbReference>
<dbReference type="RefSeq" id="WP_237347146.1">
    <property type="nucleotide sequence ID" value="NZ_JABWGX010000029.1"/>
</dbReference>
<dbReference type="Pfam" id="PF13426">
    <property type="entry name" value="PAS_9"/>
    <property type="match status" value="1"/>
</dbReference>
<dbReference type="EC" id="2.7.13.3" evidence="2"/>
<dbReference type="Pfam" id="PF02518">
    <property type="entry name" value="HATPase_c"/>
    <property type="match status" value="1"/>
</dbReference>
<feature type="transmembrane region" description="Helical" evidence="6">
    <location>
        <begin position="51"/>
        <end position="72"/>
    </location>
</feature>
<feature type="compositionally biased region" description="Basic and acidic residues" evidence="5">
    <location>
        <begin position="723"/>
        <end position="734"/>
    </location>
</feature>
<keyword evidence="9" id="KW-0808">Transferase</keyword>
<dbReference type="PANTHER" id="PTHR43065">
    <property type="entry name" value="SENSOR HISTIDINE KINASE"/>
    <property type="match status" value="1"/>
</dbReference>
<dbReference type="InterPro" id="IPR003594">
    <property type="entry name" value="HATPase_dom"/>
</dbReference>
<evidence type="ECO:0000259" key="8">
    <source>
        <dbReference type="PROSITE" id="PS50110"/>
    </source>
</evidence>
<gene>
    <name evidence="9" type="ORF">QOZ94_001365</name>
</gene>
<dbReference type="InterPro" id="IPR003661">
    <property type="entry name" value="HisK_dim/P_dom"/>
</dbReference>
<keyword evidence="6" id="KW-0472">Membrane</keyword>
<dbReference type="SMART" id="SM00448">
    <property type="entry name" value="REC"/>
    <property type="match status" value="1"/>
</dbReference>
<keyword evidence="6" id="KW-0812">Transmembrane</keyword>
<evidence type="ECO:0000256" key="6">
    <source>
        <dbReference type="SAM" id="Phobius"/>
    </source>
</evidence>
<organism evidence="9 10">
    <name type="scientific">Xanthobacter agilis</name>
    <dbReference type="NCBI Taxonomy" id="47492"/>
    <lineage>
        <taxon>Bacteria</taxon>
        <taxon>Pseudomonadati</taxon>
        <taxon>Pseudomonadota</taxon>
        <taxon>Alphaproteobacteria</taxon>
        <taxon>Hyphomicrobiales</taxon>
        <taxon>Xanthobacteraceae</taxon>
        <taxon>Xanthobacter</taxon>
    </lineage>
</organism>
<dbReference type="Pfam" id="PF00512">
    <property type="entry name" value="HisKA"/>
    <property type="match status" value="1"/>
</dbReference>
<dbReference type="InterPro" id="IPR011006">
    <property type="entry name" value="CheY-like_superfamily"/>
</dbReference>
<protein>
    <recommendedName>
        <fullName evidence="2">histidine kinase</fullName>
        <ecNumber evidence="2">2.7.13.3</ecNumber>
    </recommendedName>
</protein>